<protein>
    <submittedName>
        <fullName evidence="1">Uncharacterized protein</fullName>
    </submittedName>
</protein>
<dbReference type="Proteomes" id="UP000683925">
    <property type="component" value="Unassembled WGS sequence"/>
</dbReference>
<reference evidence="1" key="1">
    <citation type="submission" date="2021-01" db="EMBL/GenBank/DDBJ databases">
        <authorList>
            <consortium name="Genoscope - CEA"/>
            <person name="William W."/>
        </authorList>
    </citation>
    <scope>NUCLEOTIDE SEQUENCE</scope>
</reference>
<sequence>MNINSIDILQISIYKAILIFKYLKLCLLHLRSIPYSTQIQAIKRFRKLIFQHNAFNQFHSNLHTNSIVTFHHRTL</sequence>
<proteinExistence type="predicted"/>
<evidence type="ECO:0000313" key="2">
    <source>
        <dbReference type="Proteomes" id="UP000683925"/>
    </source>
</evidence>
<keyword evidence="2" id="KW-1185">Reference proteome</keyword>
<evidence type="ECO:0000313" key="1">
    <source>
        <dbReference type="EMBL" id="CAD8179184.1"/>
    </source>
</evidence>
<dbReference type="AlphaFoldDB" id="A0A8S1VP15"/>
<gene>
    <name evidence="1" type="ORF">POCTA_138.1.T0720165</name>
</gene>
<organism evidence="1 2">
    <name type="scientific">Paramecium octaurelia</name>
    <dbReference type="NCBI Taxonomy" id="43137"/>
    <lineage>
        <taxon>Eukaryota</taxon>
        <taxon>Sar</taxon>
        <taxon>Alveolata</taxon>
        <taxon>Ciliophora</taxon>
        <taxon>Intramacronucleata</taxon>
        <taxon>Oligohymenophorea</taxon>
        <taxon>Peniculida</taxon>
        <taxon>Parameciidae</taxon>
        <taxon>Paramecium</taxon>
    </lineage>
</organism>
<comment type="caution">
    <text evidence="1">The sequence shown here is derived from an EMBL/GenBank/DDBJ whole genome shotgun (WGS) entry which is preliminary data.</text>
</comment>
<dbReference type="EMBL" id="CAJJDP010000071">
    <property type="protein sequence ID" value="CAD8179184.1"/>
    <property type="molecule type" value="Genomic_DNA"/>
</dbReference>
<name>A0A8S1VP15_PAROT</name>
<accession>A0A8S1VP15</accession>